<accession>A0ABN0UU76</accession>
<evidence type="ECO:0000313" key="7">
    <source>
        <dbReference type="Proteomes" id="UP001500416"/>
    </source>
</evidence>
<evidence type="ECO:0000256" key="4">
    <source>
        <dbReference type="SAM" id="MobiDB-lite"/>
    </source>
</evidence>
<dbReference type="CDD" id="cd02440">
    <property type="entry name" value="AdoMet_MTases"/>
    <property type="match status" value="1"/>
</dbReference>
<dbReference type="Proteomes" id="UP001500416">
    <property type="component" value="Unassembled WGS sequence"/>
</dbReference>
<reference evidence="6 7" key="1">
    <citation type="journal article" date="2019" name="Int. J. Syst. Evol. Microbiol.">
        <title>The Global Catalogue of Microorganisms (GCM) 10K type strain sequencing project: providing services to taxonomists for standard genome sequencing and annotation.</title>
        <authorList>
            <consortium name="The Broad Institute Genomics Platform"/>
            <consortium name="The Broad Institute Genome Sequencing Center for Infectious Disease"/>
            <person name="Wu L."/>
            <person name="Ma J."/>
        </authorList>
    </citation>
    <scope>NUCLEOTIDE SEQUENCE [LARGE SCALE GENOMIC DNA]</scope>
    <source>
        <strain evidence="6 7">JCM 3380</strain>
    </source>
</reference>
<keyword evidence="1 6" id="KW-0489">Methyltransferase</keyword>
<dbReference type="Pfam" id="PF13649">
    <property type="entry name" value="Methyltransf_25"/>
    <property type="match status" value="1"/>
</dbReference>
<evidence type="ECO:0000256" key="2">
    <source>
        <dbReference type="ARBA" id="ARBA00022679"/>
    </source>
</evidence>
<keyword evidence="3" id="KW-0949">S-adenosyl-L-methionine</keyword>
<dbReference type="InterPro" id="IPR029063">
    <property type="entry name" value="SAM-dependent_MTases_sf"/>
</dbReference>
<organism evidence="6 7">
    <name type="scientific">Saccharothrix mutabilis subsp. mutabilis</name>
    <dbReference type="NCBI Taxonomy" id="66855"/>
    <lineage>
        <taxon>Bacteria</taxon>
        <taxon>Bacillati</taxon>
        <taxon>Actinomycetota</taxon>
        <taxon>Actinomycetes</taxon>
        <taxon>Pseudonocardiales</taxon>
        <taxon>Pseudonocardiaceae</taxon>
        <taxon>Saccharothrix</taxon>
    </lineage>
</organism>
<evidence type="ECO:0000256" key="1">
    <source>
        <dbReference type="ARBA" id="ARBA00022603"/>
    </source>
</evidence>
<dbReference type="PANTHER" id="PTHR43464:SF19">
    <property type="entry name" value="UBIQUINONE BIOSYNTHESIS O-METHYLTRANSFERASE, MITOCHONDRIAL"/>
    <property type="match status" value="1"/>
</dbReference>
<dbReference type="GO" id="GO:0032259">
    <property type="term" value="P:methylation"/>
    <property type="evidence" value="ECO:0007669"/>
    <property type="project" value="UniProtKB-KW"/>
</dbReference>
<dbReference type="GO" id="GO:0008168">
    <property type="term" value="F:methyltransferase activity"/>
    <property type="evidence" value="ECO:0007669"/>
    <property type="project" value="UniProtKB-KW"/>
</dbReference>
<keyword evidence="2" id="KW-0808">Transferase</keyword>
<proteinExistence type="predicted"/>
<protein>
    <submittedName>
        <fullName evidence="6">Class I SAM-dependent methyltransferase</fullName>
    </submittedName>
</protein>
<dbReference type="Gene3D" id="3.40.50.150">
    <property type="entry name" value="Vaccinia Virus protein VP39"/>
    <property type="match status" value="1"/>
</dbReference>
<dbReference type="InterPro" id="IPR041698">
    <property type="entry name" value="Methyltransf_25"/>
</dbReference>
<evidence type="ECO:0000313" key="6">
    <source>
        <dbReference type="EMBL" id="GAA0261544.1"/>
    </source>
</evidence>
<feature type="domain" description="Methyltransferase" evidence="5">
    <location>
        <begin position="37"/>
        <end position="129"/>
    </location>
</feature>
<evidence type="ECO:0000256" key="3">
    <source>
        <dbReference type="ARBA" id="ARBA00022691"/>
    </source>
</evidence>
<keyword evidence="7" id="KW-1185">Reference proteome</keyword>
<feature type="region of interest" description="Disordered" evidence="4">
    <location>
        <begin position="221"/>
        <end position="248"/>
    </location>
</feature>
<dbReference type="SUPFAM" id="SSF53335">
    <property type="entry name" value="S-adenosyl-L-methionine-dependent methyltransferases"/>
    <property type="match status" value="1"/>
</dbReference>
<comment type="caution">
    <text evidence="6">The sequence shown here is derived from an EMBL/GenBank/DDBJ whole genome shotgun (WGS) entry which is preliminary data.</text>
</comment>
<evidence type="ECO:0000259" key="5">
    <source>
        <dbReference type="Pfam" id="PF13649"/>
    </source>
</evidence>
<dbReference type="EMBL" id="BAAABU010000032">
    <property type="protein sequence ID" value="GAA0261544.1"/>
    <property type="molecule type" value="Genomic_DNA"/>
</dbReference>
<sequence length="248" mass="27644">MPDSYEDADLASLYDTINGWGPGDDFYLDLVLRADAVLDVGCGTGLLLKTARDRGHRGRLVGLDPATGMLAQARTRDDVDWVRGDLSSVSFDGEFDLVFMTGHVFQVFTTDEQASAVLSAAHRALRPDGRLAFESLNPGPKPWRNWVPRNASTYTAPDGTEFRVVHDIVWEDGDLVHLTETYEGSRWPSPQVDQATMRFASAERIDSLLAENGFEVERRYGSWDRSPHTPTSKEIITVARPRPRPADH</sequence>
<gene>
    <name evidence="6" type="ORF">GCM10010492_73230</name>
</gene>
<dbReference type="PANTHER" id="PTHR43464">
    <property type="entry name" value="METHYLTRANSFERASE"/>
    <property type="match status" value="1"/>
</dbReference>
<name>A0ABN0UU76_9PSEU</name>
<dbReference type="RefSeq" id="WP_343939763.1">
    <property type="nucleotide sequence ID" value="NZ_BAAABU010000032.1"/>
</dbReference>